<proteinExistence type="inferred from homology"/>
<dbReference type="PANTHER" id="PTHR43133:SF50">
    <property type="entry name" value="ECF RNA POLYMERASE SIGMA FACTOR SIGM"/>
    <property type="match status" value="1"/>
</dbReference>
<evidence type="ECO:0000313" key="8">
    <source>
        <dbReference type="EMBL" id="SFT91661.1"/>
    </source>
</evidence>
<evidence type="ECO:0000256" key="4">
    <source>
        <dbReference type="ARBA" id="ARBA00023125"/>
    </source>
</evidence>
<feature type="domain" description="RNA polymerase sigma factor 70 region 4 type 2" evidence="7">
    <location>
        <begin position="107"/>
        <end position="159"/>
    </location>
</feature>
<keyword evidence="3" id="KW-0731">Sigma factor</keyword>
<dbReference type="RefSeq" id="WP_092980582.1">
    <property type="nucleotide sequence ID" value="NZ_FPAT01000013.1"/>
</dbReference>
<dbReference type="InterPro" id="IPR014325">
    <property type="entry name" value="RNA_pol_sigma-E_actinobac"/>
</dbReference>
<evidence type="ECO:0000313" key="9">
    <source>
        <dbReference type="Proteomes" id="UP000199165"/>
    </source>
</evidence>
<dbReference type="InterPro" id="IPR036388">
    <property type="entry name" value="WH-like_DNA-bd_sf"/>
</dbReference>
<dbReference type="Pfam" id="PF08281">
    <property type="entry name" value="Sigma70_r4_2"/>
    <property type="match status" value="1"/>
</dbReference>
<sequence length="179" mass="20889">MRQSEESFRAFARTHATQLRRSAYLLCGDWHLAEDLVQNTFIKLYRRWRRVGSDTAVRYARKTLLRVWLDERRRPWRRAEHRFGAVPERAHSESDPALLGQRGFTRNMLLDALSDLPPRQRAVLVLRYWEDLPIAEVATVMRCSEGTVKSQAARGLRSLRTEIVDRDPERFGIAVEGTV</sequence>
<keyword evidence="9" id="KW-1185">Reference proteome</keyword>
<evidence type="ECO:0000256" key="1">
    <source>
        <dbReference type="ARBA" id="ARBA00010641"/>
    </source>
</evidence>
<dbReference type="Gene3D" id="1.10.10.10">
    <property type="entry name" value="Winged helix-like DNA-binding domain superfamily/Winged helix DNA-binding domain"/>
    <property type="match status" value="1"/>
</dbReference>
<accession>A0A1I7BX09</accession>
<dbReference type="SUPFAM" id="SSF88659">
    <property type="entry name" value="Sigma3 and sigma4 domains of RNA polymerase sigma factors"/>
    <property type="match status" value="1"/>
</dbReference>
<keyword evidence="4" id="KW-0238">DNA-binding</keyword>
<dbReference type="GO" id="GO:0006352">
    <property type="term" value="P:DNA-templated transcription initiation"/>
    <property type="evidence" value="ECO:0007669"/>
    <property type="project" value="InterPro"/>
</dbReference>
<evidence type="ECO:0000259" key="6">
    <source>
        <dbReference type="Pfam" id="PF04542"/>
    </source>
</evidence>
<comment type="similarity">
    <text evidence="1">Belongs to the sigma-70 factor family. ECF subfamily.</text>
</comment>
<dbReference type="Gene3D" id="1.10.1740.10">
    <property type="match status" value="1"/>
</dbReference>
<dbReference type="NCBIfam" id="TIGR02983">
    <property type="entry name" value="SigE-fam_strep"/>
    <property type="match status" value="1"/>
</dbReference>
<name>A0A1I7BX09_9ACTN</name>
<keyword evidence="5" id="KW-0804">Transcription</keyword>
<dbReference type="Pfam" id="PF04542">
    <property type="entry name" value="Sigma70_r2"/>
    <property type="match status" value="1"/>
</dbReference>
<evidence type="ECO:0000256" key="5">
    <source>
        <dbReference type="ARBA" id="ARBA00023163"/>
    </source>
</evidence>
<dbReference type="GO" id="GO:0003677">
    <property type="term" value="F:DNA binding"/>
    <property type="evidence" value="ECO:0007669"/>
    <property type="project" value="UniProtKB-KW"/>
</dbReference>
<reference evidence="9" key="1">
    <citation type="submission" date="2016-10" db="EMBL/GenBank/DDBJ databases">
        <authorList>
            <person name="Varghese N."/>
            <person name="Submissions S."/>
        </authorList>
    </citation>
    <scope>NUCLEOTIDE SEQUENCE [LARGE SCALE GENOMIC DNA]</scope>
    <source>
        <strain evidence="9">DSM 45501</strain>
    </source>
</reference>
<dbReference type="InterPro" id="IPR039425">
    <property type="entry name" value="RNA_pol_sigma-70-like"/>
</dbReference>
<gene>
    <name evidence="8" type="ORF">SAMN04487904_11337</name>
</gene>
<dbReference type="NCBIfam" id="TIGR02937">
    <property type="entry name" value="sigma70-ECF"/>
    <property type="match status" value="1"/>
</dbReference>
<dbReference type="AlphaFoldDB" id="A0A1I7BX09"/>
<dbReference type="PANTHER" id="PTHR43133">
    <property type="entry name" value="RNA POLYMERASE ECF-TYPE SIGMA FACTO"/>
    <property type="match status" value="1"/>
</dbReference>
<evidence type="ECO:0000256" key="2">
    <source>
        <dbReference type="ARBA" id="ARBA00023015"/>
    </source>
</evidence>
<evidence type="ECO:0000256" key="3">
    <source>
        <dbReference type="ARBA" id="ARBA00023082"/>
    </source>
</evidence>
<dbReference type="Proteomes" id="UP000199165">
    <property type="component" value="Unassembled WGS sequence"/>
</dbReference>
<dbReference type="GO" id="GO:0016987">
    <property type="term" value="F:sigma factor activity"/>
    <property type="evidence" value="ECO:0007669"/>
    <property type="project" value="UniProtKB-KW"/>
</dbReference>
<dbReference type="CDD" id="cd06171">
    <property type="entry name" value="Sigma70_r4"/>
    <property type="match status" value="1"/>
</dbReference>
<feature type="domain" description="RNA polymerase sigma-70 region 2" evidence="6">
    <location>
        <begin position="13"/>
        <end position="77"/>
    </location>
</feature>
<dbReference type="InterPro" id="IPR014284">
    <property type="entry name" value="RNA_pol_sigma-70_dom"/>
</dbReference>
<dbReference type="EMBL" id="FPAT01000013">
    <property type="protein sequence ID" value="SFT91661.1"/>
    <property type="molecule type" value="Genomic_DNA"/>
</dbReference>
<keyword evidence="2" id="KW-0805">Transcription regulation</keyword>
<evidence type="ECO:0000259" key="7">
    <source>
        <dbReference type="Pfam" id="PF08281"/>
    </source>
</evidence>
<dbReference type="SUPFAM" id="SSF88946">
    <property type="entry name" value="Sigma2 domain of RNA polymerase sigma factors"/>
    <property type="match status" value="1"/>
</dbReference>
<dbReference type="STRING" id="995060.SAMN04487904_11337"/>
<organism evidence="8 9">
    <name type="scientific">Actinopolyspora righensis</name>
    <dbReference type="NCBI Taxonomy" id="995060"/>
    <lineage>
        <taxon>Bacteria</taxon>
        <taxon>Bacillati</taxon>
        <taxon>Actinomycetota</taxon>
        <taxon>Actinomycetes</taxon>
        <taxon>Actinopolysporales</taxon>
        <taxon>Actinopolysporaceae</taxon>
        <taxon>Actinopolyspora</taxon>
        <taxon>Actinopolyspora alba group</taxon>
    </lineage>
</organism>
<dbReference type="InterPro" id="IPR007627">
    <property type="entry name" value="RNA_pol_sigma70_r2"/>
</dbReference>
<protein>
    <submittedName>
        <fullName evidence="8">RNA polymerase sigma-70 factor, sigma-E family</fullName>
    </submittedName>
</protein>
<dbReference type="InterPro" id="IPR013324">
    <property type="entry name" value="RNA_pol_sigma_r3/r4-like"/>
</dbReference>
<dbReference type="InterPro" id="IPR013249">
    <property type="entry name" value="RNA_pol_sigma70_r4_t2"/>
</dbReference>
<dbReference type="InterPro" id="IPR013325">
    <property type="entry name" value="RNA_pol_sigma_r2"/>
</dbReference>